<dbReference type="RefSeq" id="WP_143777020.1">
    <property type="nucleotide sequence ID" value="NZ_VKKU01000002.1"/>
</dbReference>
<feature type="transmembrane region" description="Helical" evidence="1">
    <location>
        <begin position="12"/>
        <end position="30"/>
    </location>
</feature>
<dbReference type="PIRSF" id="PIRSF011386">
    <property type="entry name" value="FixH"/>
    <property type="match status" value="1"/>
</dbReference>
<sequence length="155" mass="17626">MITSKPRAFTGWHMTTILVSFFAVVMAVNFTMARMAISTFGGTVVDNSYVASQNYNMWLKAADRQNRLGWHVEARLDAERHVRILVNSKGAVLDDIQATGDALHPLGREEDHALTFVSVENGELRSREALPQGRWNLQLSLRRNTDIFHMREQVQ</sequence>
<reference evidence="2 3" key="1">
    <citation type="submission" date="2019-07" db="EMBL/GenBank/DDBJ databases">
        <authorList>
            <person name="Park M."/>
        </authorList>
    </citation>
    <scope>NUCLEOTIDE SEQUENCE [LARGE SCALE GENOMIC DNA]</scope>
    <source>
        <strain evidence="2 3">KCTC32445</strain>
    </source>
</reference>
<dbReference type="InterPro" id="IPR008620">
    <property type="entry name" value="FixH"/>
</dbReference>
<gene>
    <name evidence="2" type="ORF">FOM92_11555</name>
</gene>
<protein>
    <submittedName>
        <fullName evidence="2">FixH family protein</fullName>
    </submittedName>
</protein>
<evidence type="ECO:0000313" key="2">
    <source>
        <dbReference type="EMBL" id="TSB01800.1"/>
    </source>
</evidence>
<keyword evidence="1" id="KW-1133">Transmembrane helix</keyword>
<dbReference type="OrthoDB" id="1495896at2"/>
<name>A0A553WAT6_9SPHN</name>
<evidence type="ECO:0000256" key="1">
    <source>
        <dbReference type="SAM" id="Phobius"/>
    </source>
</evidence>
<evidence type="ECO:0000313" key="3">
    <source>
        <dbReference type="Proteomes" id="UP000320160"/>
    </source>
</evidence>
<keyword evidence="1" id="KW-0472">Membrane</keyword>
<dbReference type="InterPro" id="IPR018037">
    <property type="entry name" value="FixH_proteobacterial"/>
</dbReference>
<organism evidence="2 3">
    <name type="scientific">Sphingorhabdus contaminans</name>
    <dbReference type="NCBI Taxonomy" id="1343899"/>
    <lineage>
        <taxon>Bacteria</taxon>
        <taxon>Pseudomonadati</taxon>
        <taxon>Pseudomonadota</taxon>
        <taxon>Alphaproteobacteria</taxon>
        <taxon>Sphingomonadales</taxon>
        <taxon>Sphingomonadaceae</taxon>
        <taxon>Sphingorhabdus</taxon>
    </lineage>
</organism>
<proteinExistence type="predicted"/>
<keyword evidence="1" id="KW-0812">Transmembrane</keyword>
<keyword evidence="3" id="KW-1185">Reference proteome</keyword>
<dbReference type="Proteomes" id="UP000320160">
    <property type="component" value="Unassembled WGS sequence"/>
</dbReference>
<dbReference type="Pfam" id="PF05751">
    <property type="entry name" value="FixH"/>
    <property type="match status" value="1"/>
</dbReference>
<dbReference type="EMBL" id="VKKU01000002">
    <property type="protein sequence ID" value="TSB01800.1"/>
    <property type="molecule type" value="Genomic_DNA"/>
</dbReference>
<comment type="caution">
    <text evidence="2">The sequence shown here is derived from an EMBL/GenBank/DDBJ whole genome shotgun (WGS) entry which is preliminary data.</text>
</comment>
<dbReference type="AlphaFoldDB" id="A0A553WAT6"/>
<accession>A0A553WAT6</accession>